<name>A0A820LJM6_9BILA</name>
<comment type="caution">
    <text evidence="1">The sequence shown here is derived from an EMBL/GenBank/DDBJ whole genome shotgun (WGS) entry which is preliminary data.</text>
</comment>
<accession>A0A820LJM6</accession>
<protein>
    <submittedName>
        <fullName evidence="1">Uncharacterized protein</fullName>
    </submittedName>
</protein>
<sequence length="27" mass="2976">DSPLITLPQYQLSVPSRLPPIRPLSST</sequence>
<evidence type="ECO:0000313" key="1">
    <source>
        <dbReference type="EMBL" id="CAF4358315.1"/>
    </source>
</evidence>
<evidence type="ECO:0000313" key="2">
    <source>
        <dbReference type="Proteomes" id="UP000663844"/>
    </source>
</evidence>
<dbReference type="EMBL" id="CAJOAZ010021676">
    <property type="protein sequence ID" value="CAF4358315.1"/>
    <property type="molecule type" value="Genomic_DNA"/>
</dbReference>
<dbReference type="AlphaFoldDB" id="A0A820LJM6"/>
<organism evidence="1 2">
    <name type="scientific">Adineta steineri</name>
    <dbReference type="NCBI Taxonomy" id="433720"/>
    <lineage>
        <taxon>Eukaryota</taxon>
        <taxon>Metazoa</taxon>
        <taxon>Spiralia</taxon>
        <taxon>Gnathifera</taxon>
        <taxon>Rotifera</taxon>
        <taxon>Eurotatoria</taxon>
        <taxon>Bdelloidea</taxon>
        <taxon>Adinetida</taxon>
        <taxon>Adinetidae</taxon>
        <taxon>Adineta</taxon>
    </lineage>
</organism>
<dbReference type="Proteomes" id="UP000663844">
    <property type="component" value="Unassembled WGS sequence"/>
</dbReference>
<feature type="non-terminal residue" evidence="1">
    <location>
        <position position="1"/>
    </location>
</feature>
<gene>
    <name evidence="1" type="ORF">OXD698_LOCUS49163</name>
</gene>
<reference evidence="1" key="1">
    <citation type="submission" date="2021-02" db="EMBL/GenBank/DDBJ databases">
        <authorList>
            <person name="Nowell W R."/>
        </authorList>
    </citation>
    <scope>NUCLEOTIDE SEQUENCE</scope>
</reference>
<proteinExistence type="predicted"/>